<feature type="coiled-coil region" evidence="6">
    <location>
        <begin position="21"/>
        <end position="52"/>
    </location>
</feature>
<gene>
    <name evidence="9" type="primary">NOL12</name>
    <name evidence="8" type="ORF">CCAP1982_LOCUS12889</name>
</gene>
<protein>
    <recommendedName>
        <fullName evidence="3">Nucleolar protein 12</fullName>
    </recommendedName>
</protein>
<evidence type="ECO:0000313" key="8">
    <source>
        <dbReference type="EMBL" id="CAD7004485.1"/>
    </source>
</evidence>
<keyword evidence="5" id="KW-0539">Nucleus</keyword>
<dbReference type="PANTHER" id="PTHR14577:SF0">
    <property type="entry name" value="NUCLEOLAR PROTEIN 12"/>
    <property type="match status" value="1"/>
</dbReference>
<dbReference type="GeneID" id="101453143"/>
<dbReference type="InterPro" id="IPR019186">
    <property type="entry name" value="Nucleolar_protein_12"/>
</dbReference>
<dbReference type="Proteomes" id="UP000606786">
    <property type="component" value="Unassembled WGS sequence"/>
</dbReference>
<feature type="compositionally biased region" description="Basic residues" evidence="7">
    <location>
        <begin position="207"/>
        <end position="226"/>
    </location>
</feature>
<feature type="compositionally biased region" description="Basic and acidic residues" evidence="7">
    <location>
        <begin position="167"/>
        <end position="183"/>
    </location>
</feature>
<reference evidence="8" key="3">
    <citation type="submission" date="2020-11" db="EMBL/GenBank/DDBJ databases">
        <authorList>
            <person name="Whitehead M."/>
        </authorList>
    </citation>
    <scope>NUCLEOTIDE SEQUENCE</scope>
    <source>
        <strain evidence="8">EGII</strain>
    </source>
</reference>
<organism evidence="9">
    <name type="scientific">Ceratitis capitata</name>
    <name type="common">Mediterranean fruit fly</name>
    <name type="synonym">Tephritis capitata</name>
    <dbReference type="NCBI Taxonomy" id="7213"/>
    <lineage>
        <taxon>Eukaryota</taxon>
        <taxon>Metazoa</taxon>
        <taxon>Ecdysozoa</taxon>
        <taxon>Arthropoda</taxon>
        <taxon>Hexapoda</taxon>
        <taxon>Insecta</taxon>
        <taxon>Pterygota</taxon>
        <taxon>Neoptera</taxon>
        <taxon>Endopterygota</taxon>
        <taxon>Diptera</taxon>
        <taxon>Brachycera</taxon>
        <taxon>Muscomorpha</taxon>
        <taxon>Tephritoidea</taxon>
        <taxon>Tephritidae</taxon>
        <taxon>Ceratitis</taxon>
        <taxon>Ceratitis</taxon>
    </lineage>
</organism>
<dbReference type="EMBL" id="CAJHJT010000034">
    <property type="protein sequence ID" value="CAD7004485.1"/>
    <property type="molecule type" value="Genomic_DNA"/>
</dbReference>
<reference evidence="9" key="2">
    <citation type="journal article" date="2014" name="BMC Genomics">
        <title>A genomic perspective to assessing quality of mass-reared SIT flies used in Mediterranean fruit fly (Ceratitis capitata) eradication in California.</title>
        <authorList>
            <person name="Calla B."/>
            <person name="Hall B."/>
            <person name="Hou S."/>
            <person name="Geib S.M."/>
        </authorList>
    </citation>
    <scope>NUCLEOTIDE SEQUENCE</scope>
</reference>
<dbReference type="EMBL" id="GAMC01005170">
    <property type="protein sequence ID" value="JAC01386.1"/>
    <property type="molecule type" value="mRNA"/>
</dbReference>
<dbReference type="KEGG" id="ccat:101453143"/>
<dbReference type="AlphaFoldDB" id="W8BJC7"/>
<dbReference type="CTD" id="326214"/>
<dbReference type="PANTHER" id="PTHR14577">
    <property type="entry name" value="NUCLEOLAR PROTEIN 12"/>
    <property type="match status" value="1"/>
</dbReference>
<evidence type="ECO:0000313" key="9">
    <source>
        <dbReference type="EMBL" id="JAC01386.1"/>
    </source>
</evidence>
<feature type="compositionally biased region" description="Basic residues" evidence="7">
    <location>
        <begin position="184"/>
        <end position="198"/>
    </location>
</feature>
<dbReference type="GO" id="GO:0005730">
    <property type="term" value="C:nucleolus"/>
    <property type="evidence" value="ECO:0007669"/>
    <property type="project" value="UniProtKB-SubCell"/>
</dbReference>
<dbReference type="OrthoDB" id="551633at2759"/>
<name>W8BJC7_CERCA</name>
<accession>W8BJC7</accession>
<dbReference type="Pfam" id="PF09805">
    <property type="entry name" value="Nop25"/>
    <property type="match status" value="1"/>
</dbReference>
<proteinExistence type="evidence at transcript level"/>
<feature type="compositionally biased region" description="Basic and acidic residues" evidence="7">
    <location>
        <begin position="127"/>
        <end position="146"/>
    </location>
</feature>
<comment type="subcellular location">
    <subcellularLocation>
        <location evidence="1">Nucleus</location>
        <location evidence="1">Nucleolus</location>
    </subcellularLocation>
</comment>
<comment type="similarity">
    <text evidence="2">Belongs to the RRP17 family.</text>
</comment>
<keyword evidence="10" id="KW-1185">Reference proteome</keyword>
<feature type="region of interest" description="Disordered" evidence="7">
    <location>
        <begin position="86"/>
        <end position="226"/>
    </location>
</feature>
<evidence type="ECO:0000256" key="1">
    <source>
        <dbReference type="ARBA" id="ARBA00004604"/>
    </source>
</evidence>
<feature type="compositionally biased region" description="Basic and acidic residues" evidence="7">
    <location>
        <begin position="91"/>
        <end position="107"/>
    </location>
</feature>
<dbReference type="GO" id="GO:0019843">
    <property type="term" value="F:rRNA binding"/>
    <property type="evidence" value="ECO:0007669"/>
    <property type="project" value="TreeGrafter"/>
</dbReference>
<evidence type="ECO:0000256" key="6">
    <source>
        <dbReference type="SAM" id="Coils"/>
    </source>
</evidence>
<evidence type="ECO:0000256" key="7">
    <source>
        <dbReference type="SAM" id="MobiDB-lite"/>
    </source>
</evidence>
<keyword evidence="4 6" id="KW-0175">Coiled coil</keyword>
<evidence type="ECO:0000256" key="4">
    <source>
        <dbReference type="ARBA" id="ARBA00023054"/>
    </source>
</evidence>
<evidence type="ECO:0000313" key="10">
    <source>
        <dbReference type="Proteomes" id="UP000606786"/>
    </source>
</evidence>
<evidence type="ECO:0000256" key="3">
    <source>
        <dbReference type="ARBA" id="ARBA00015520"/>
    </source>
</evidence>
<evidence type="ECO:0000256" key="2">
    <source>
        <dbReference type="ARBA" id="ARBA00007175"/>
    </source>
</evidence>
<sequence>MRKKEIVFDSEKRKNFLTGFRKRKNERRARAKEELERNIKEERKRIRNDVKSSMAKLKKTFQPLVLDPEIEQNCLEKEYEDEEVQINVIELSRDNPKKEEDSDKDSTVNEPPAADSYINSIPGMDFSPEKESKEKQNKPKDVERTTPDLAKIGSKKMLDKLKKKKALKEIKKSKVFKQKERFDKKKQHKNKRDQKHSRSSASGAHGNKSKHNRFNRGHGPGRGRRK</sequence>
<reference evidence="9" key="1">
    <citation type="submission" date="2013-07" db="EMBL/GenBank/DDBJ databases">
        <authorList>
            <person name="Geib S."/>
        </authorList>
    </citation>
    <scope>NUCLEOTIDE SEQUENCE</scope>
</reference>
<evidence type="ECO:0000256" key="5">
    <source>
        <dbReference type="ARBA" id="ARBA00023242"/>
    </source>
</evidence>